<keyword evidence="1 3" id="KW-0732">Signal</keyword>
<dbReference type="OrthoDB" id="9800913at2"/>
<evidence type="ECO:0000259" key="4">
    <source>
        <dbReference type="Pfam" id="PF07715"/>
    </source>
</evidence>
<reference evidence="6" key="1">
    <citation type="submission" date="2018-02" db="EMBL/GenBank/DDBJ databases">
        <authorList>
            <person name="Hausmann B."/>
        </authorList>
    </citation>
    <scope>NUCLEOTIDE SEQUENCE [LARGE SCALE GENOMIC DNA]</scope>
    <source>
        <strain evidence="6">Peat soil MAG SbA5</strain>
    </source>
</reference>
<evidence type="ECO:0000256" key="2">
    <source>
        <dbReference type="SAM" id="MobiDB-lite"/>
    </source>
</evidence>
<dbReference type="InterPro" id="IPR039426">
    <property type="entry name" value="TonB-dep_rcpt-like"/>
</dbReference>
<dbReference type="Gene3D" id="2.170.130.10">
    <property type="entry name" value="TonB-dependent receptor, plug domain"/>
    <property type="match status" value="1"/>
</dbReference>
<accession>A0A2N9M4J8</accession>
<dbReference type="Proteomes" id="UP000239735">
    <property type="component" value="Unassembled WGS sequence"/>
</dbReference>
<name>A0A2N9M4J8_9BACT</name>
<dbReference type="Gene3D" id="2.60.40.1120">
    <property type="entry name" value="Carboxypeptidase-like, regulatory domain"/>
    <property type="match status" value="1"/>
</dbReference>
<evidence type="ECO:0000256" key="3">
    <source>
        <dbReference type="SAM" id="SignalP"/>
    </source>
</evidence>
<gene>
    <name evidence="5" type="ORF">SBA5_780014</name>
</gene>
<dbReference type="PANTHER" id="PTHR30069:SF53">
    <property type="entry name" value="COLICIN I RECEPTOR-RELATED"/>
    <property type="match status" value="1"/>
</dbReference>
<evidence type="ECO:0000313" key="6">
    <source>
        <dbReference type="Proteomes" id="UP000239735"/>
    </source>
</evidence>
<feature type="domain" description="TonB-dependent receptor plug" evidence="4">
    <location>
        <begin position="145"/>
        <end position="235"/>
    </location>
</feature>
<dbReference type="PANTHER" id="PTHR30069">
    <property type="entry name" value="TONB-DEPENDENT OUTER MEMBRANE RECEPTOR"/>
    <property type="match status" value="1"/>
</dbReference>
<dbReference type="Pfam" id="PF07715">
    <property type="entry name" value="Plug"/>
    <property type="match status" value="1"/>
</dbReference>
<evidence type="ECO:0000313" key="5">
    <source>
        <dbReference type="EMBL" id="SPE30310.1"/>
    </source>
</evidence>
<dbReference type="SUPFAM" id="SSF56935">
    <property type="entry name" value="Porins"/>
    <property type="match status" value="1"/>
</dbReference>
<feature type="region of interest" description="Disordered" evidence="2">
    <location>
        <begin position="367"/>
        <end position="390"/>
    </location>
</feature>
<feature type="compositionally biased region" description="Polar residues" evidence="2">
    <location>
        <begin position="379"/>
        <end position="388"/>
    </location>
</feature>
<feature type="signal peptide" evidence="3">
    <location>
        <begin position="1"/>
        <end position="41"/>
    </location>
</feature>
<evidence type="ECO:0000256" key="1">
    <source>
        <dbReference type="ARBA" id="ARBA00022729"/>
    </source>
</evidence>
<feature type="region of interest" description="Disordered" evidence="2">
    <location>
        <begin position="263"/>
        <end position="311"/>
    </location>
</feature>
<organism evidence="5 6">
    <name type="scientific">Candidatus Sulfuritelmatomonas gaucii</name>
    <dbReference type="NCBI Taxonomy" id="2043161"/>
    <lineage>
        <taxon>Bacteria</taxon>
        <taxon>Pseudomonadati</taxon>
        <taxon>Acidobacteriota</taxon>
        <taxon>Terriglobia</taxon>
        <taxon>Terriglobales</taxon>
        <taxon>Acidobacteriaceae</taxon>
        <taxon>Candidatus Sulfuritelmatomonas</taxon>
    </lineage>
</organism>
<proteinExistence type="predicted"/>
<dbReference type="InterPro" id="IPR008969">
    <property type="entry name" value="CarboxyPept-like_regulatory"/>
</dbReference>
<dbReference type="Pfam" id="PF13620">
    <property type="entry name" value="CarboxypepD_reg"/>
    <property type="match status" value="1"/>
</dbReference>
<dbReference type="InterPro" id="IPR037066">
    <property type="entry name" value="Plug_dom_sf"/>
</dbReference>
<dbReference type="InterPro" id="IPR012910">
    <property type="entry name" value="Plug_dom"/>
</dbReference>
<dbReference type="AlphaFoldDB" id="A0A2N9M4J8"/>
<dbReference type="SUPFAM" id="SSF49464">
    <property type="entry name" value="Carboxypeptidase regulatory domain-like"/>
    <property type="match status" value="1"/>
</dbReference>
<feature type="compositionally biased region" description="Polar residues" evidence="2">
    <location>
        <begin position="293"/>
        <end position="311"/>
    </location>
</feature>
<dbReference type="GO" id="GO:0009279">
    <property type="term" value="C:cell outer membrane"/>
    <property type="evidence" value="ECO:0007669"/>
    <property type="project" value="TreeGrafter"/>
</dbReference>
<protein>
    <recommendedName>
        <fullName evidence="4">TonB-dependent receptor plug domain-containing protein</fullName>
    </recommendedName>
</protein>
<feature type="chain" id="PRO_5014757467" description="TonB-dependent receptor plug domain-containing protein" evidence="3">
    <location>
        <begin position="42"/>
        <end position="401"/>
    </location>
</feature>
<dbReference type="GO" id="GO:0015889">
    <property type="term" value="P:cobalamin transport"/>
    <property type="evidence" value="ECO:0007669"/>
    <property type="project" value="TreeGrafter"/>
</dbReference>
<dbReference type="EMBL" id="OKRB01000139">
    <property type="protein sequence ID" value="SPE30310.1"/>
    <property type="molecule type" value="Genomic_DNA"/>
</dbReference>
<sequence>MPTPSFLRSACARVLKQVPARFAVRALAAFFLVLFAAFAPAASIRGVVTDATGAKVTGAAVSLFNNGKVIASAVSSADGSFEILTGASGRFFLVVSARSFRQLQTPDFYASQFASVEHNIVLEPDWVRESIVVTATGTPTPQPQTSAATTVLSPLDLALPTDLVSALRLMPGTFVVQTGQRGAQASLFVRGGDSDDNKILIDGVDAGDLGGRFDFGPLSTAGVESAEVYRGPDSNLILVLYQRRALKVQRSIADRIPTFTAPALTPVSSASPPRTARPASLPCSSKAMPGASTHRTSNSRSLERTASLTTSAPSVGCRPPIICRWTSRILALGLQMSAYRSTPQRSFAGRSITAWHRQVIPTRGTSIMLPTTPRKRTRISSPAAPSTTRPHRVFTRVRATA</sequence>